<dbReference type="GO" id="GO:0005829">
    <property type="term" value="C:cytosol"/>
    <property type="evidence" value="ECO:0007669"/>
    <property type="project" value="TreeGrafter"/>
</dbReference>
<dbReference type="PANTHER" id="PTHR42695">
    <property type="entry name" value="GLUTAMINE AMIDOTRANSFERASE YLR126C-RELATED"/>
    <property type="match status" value="1"/>
</dbReference>
<evidence type="ECO:0000313" key="3">
    <source>
        <dbReference type="Proteomes" id="UP000598360"/>
    </source>
</evidence>
<proteinExistence type="predicted"/>
<evidence type="ECO:0000259" key="1">
    <source>
        <dbReference type="Pfam" id="PF00117"/>
    </source>
</evidence>
<organism evidence="2 3">
    <name type="scientific">Saccharopolyspora montiporae</name>
    <dbReference type="NCBI Taxonomy" id="2781240"/>
    <lineage>
        <taxon>Bacteria</taxon>
        <taxon>Bacillati</taxon>
        <taxon>Actinomycetota</taxon>
        <taxon>Actinomycetes</taxon>
        <taxon>Pseudonocardiales</taxon>
        <taxon>Pseudonocardiaceae</taxon>
        <taxon>Saccharopolyspora</taxon>
    </lineage>
</organism>
<gene>
    <name evidence="2" type="ORF">IQ251_01905</name>
</gene>
<dbReference type="PANTHER" id="PTHR42695:SF5">
    <property type="entry name" value="GLUTAMINE AMIDOTRANSFERASE YLR126C-RELATED"/>
    <property type="match status" value="1"/>
</dbReference>
<dbReference type="RefSeq" id="WP_193926652.1">
    <property type="nucleotide sequence ID" value="NZ_JADEYC010000003.1"/>
</dbReference>
<reference evidence="2" key="1">
    <citation type="submission" date="2020-10" db="EMBL/GenBank/DDBJ databases">
        <title>Diversity and distribution of actinomycetes associated with coral in the coast of Hainan.</title>
        <authorList>
            <person name="Li F."/>
        </authorList>
    </citation>
    <scope>NUCLEOTIDE SEQUENCE</scope>
    <source>
        <strain evidence="2">HNM0983</strain>
    </source>
</reference>
<dbReference type="CDD" id="cd01741">
    <property type="entry name" value="GATase1_1"/>
    <property type="match status" value="1"/>
</dbReference>
<name>A0A929B7E6_9PSEU</name>
<dbReference type="InterPro" id="IPR029062">
    <property type="entry name" value="Class_I_gatase-like"/>
</dbReference>
<dbReference type="Pfam" id="PF00117">
    <property type="entry name" value="GATase"/>
    <property type="match status" value="1"/>
</dbReference>
<dbReference type="Proteomes" id="UP000598360">
    <property type="component" value="Unassembled WGS sequence"/>
</dbReference>
<comment type="caution">
    <text evidence="2">The sequence shown here is derived from an EMBL/GenBank/DDBJ whole genome shotgun (WGS) entry which is preliminary data.</text>
</comment>
<protein>
    <submittedName>
        <fullName evidence="2">Type 1 glutamine amidotransferase</fullName>
    </submittedName>
</protein>
<keyword evidence="2" id="KW-0315">Glutamine amidotransferase</keyword>
<evidence type="ECO:0000313" key="2">
    <source>
        <dbReference type="EMBL" id="MBE9373195.1"/>
    </source>
</evidence>
<accession>A0A929B7E6</accession>
<dbReference type="SUPFAM" id="SSF52317">
    <property type="entry name" value="Class I glutamine amidotransferase-like"/>
    <property type="match status" value="1"/>
</dbReference>
<sequence>MDGARVLCVQLSDLDPPARLGAWLRDEGVELDVVHVAGGAVPASLDQHDALVVLGGEAGAYDDLHHSWLSAVRGLLSSAVAREELVLAIGLGAHLLAVATGGQVRAAAGGPERGTLLVAKRDAAAEDPLFGPLPLLPDVLQFHDDEVTQLPPSAQQLAASPKCENQAFRVGARAYGLQFHIETTPDMVRTWADQLDADEAISTIRTGQLDPAHLDEFHADLDETWRPFVQRFARVAATPPGRRNPNRMLPLADD</sequence>
<feature type="domain" description="Glutamine amidotransferase" evidence="1">
    <location>
        <begin position="46"/>
        <end position="185"/>
    </location>
</feature>
<dbReference type="InterPro" id="IPR044992">
    <property type="entry name" value="ChyE-like"/>
</dbReference>
<dbReference type="AlphaFoldDB" id="A0A929B7E6"/>
<dbReference type="InterPro" id="IPR017926">
    <property type="entry name" value="GATASE"/>
</dbReference>
<keyword evidence="3" id="KW-1185">Reference proteome</keyword>
<dbReference type="Gene3D" id="3.40.50.880">
    <property type="match status" value="1"/>
</dbReference>
<dbReference type="EMBL" id="JADEYC010000003">
    <property type="protein sequence ID" value="MBE9373195.1"/>
    <property type="molecule type" value="Genomic_DNA"/>
</dbReference>